<dbReference type="NCBIfam" id="TIGR04122">
    <property type="entry name" value="Xnuc_lig_assoc"/>
    <property type="match status" value="1"/>
</dbReference>
<sequence length="330" mass="36900">MLKFTKQGIYCPQADVYIDPWEPVERAIITHGHSDHARWGMQYYLCHRHTAPILRLRLGPDITIQTLDYEEVIAINGLRISLHPAGHIIGSAQVRLEYRGEVWVVSGDYKWTDDGVSTPYEPVPCHHFVTESTFGLPIYRFPDPAAVFSDINTWWSQNATTGMNTVLLGYALGKSQTILHHLDTSVGPIFLHGAVANVNAALATIGYDFPGAYLAADMDRHTLKGAAIVAPPSAFGSPWLKKLAPYRIALCSGWMQLRGTRRRKGVDRGFVLSDHSDWQQLNRAVIATGAEHVYVTHGYEGQFAQWLRERYGLRASEVHLQGAAIEEDEP</sequence>
<dbReference type="Proteomes" id="UP000198916">
    <property type="component" value="Unassembled WGS sequence"/>
</dbReference>
<reference evidence="2" key="1">
    <citation type="submission" date="2016-10" db="EMBL/GenBank/DDBJ databases">
        <authorList>
            <person name="Varghese N."/>
            <person name="Submissions S."/>
        </authorList>
    </citation>
    <scope>NUCLEOTIDE SEQUENCE [LARGE SCALE GENOMIC DNA]</scope>
    <source>
        <strain evidence="2">Jip14</strain>
    </source>
</reference>
<evidence type="ECO:0000313" key="1">
    <source>
        <dbReference type="EMBL" id="SEL15952.1"/>
    </source>
</evidence>
<dbReference type="GO" id="GO:0004521">
    <property type="term" value="F:RNA endonuclease activity"/>
    <property type="evidence" value="ECO:0007669"/>
    <property type="project" value="TreeGrafter"/>
</dbReference>
<dbReference type="PANTHER" id="PTHR11203:SF49">
    <property type="entry name" value="BLL1145 PROTEIN"/>
    <property type="match status" value="1"/>
</dbReference>
<proteinExistence type="predicted"/>
<dbReference type="STRING" id="332977.SAMN05421740_103682"/>
<dbReference type="InterPro" id="IPR026360">
    <property type="entry name" value="Xnuc_lig_assoc"/>
</dbReference>
<evidence type="ECO:0000313" key="2">
    <source>
        <dbReference type="Proteomes" id="UP000198916"/>
    </source>
</evidence>
<dbReference type="Gene3D" id="3.60.15.10">
    <property type="entry name" value="Ribonuclease Z/Hydroxyacylglutathione hydrolase-like"/>
    <property type="match status" value="1"/>
</dbReference>
<dbReference type="InterPro" id="IPR036866">
    <property type="entry name" value="RibonucZ/Hydroxyglut_hydro"/>
</dbReference>
<keyword evidence="2" id="KW-1185">Reference proteome</keyword>
<dbReference type="OrthoDB" id="9803916at2"/>
<gene>
    <name evidence="1" type="ORF">SAMN05421740_103682</name>
</gene>
<protein>
    <submittedName>
        <fullName evidence="1">Putative mRNA 3-end processing factor</fullName>
    </submittedName>
</protein>
<dbReference type="PANTHER" id="PTHR11203">
    <property type="entry name" value="CLEAVAGE AND POLYADENYLATION SPECIFICITY FACTOR FAMILY MEMBER"/>
    <property type="match status" value="1"/>
</dbReference>
<name>A0A1H7MXB2_9SPHI</name>
<organism evidence="1 2">
    <name type="scientific">Parapedobacter koreensis</name>
    <dbReference type="NCBI Taxonomy" id="332977"/>
    <lineage>
        <taxon>Bacteria</taxon>
        <taxon>Pseudomonadati</taxon>
        <taxon>Bacteroidota</taxon>
        <taxon>Sphingobacteriia</taxon>
        <taxon>Sphingobacteriales</taxon>
        <taxon>Sphingobacteriaceae</taxon>
        <taxon>Parapedobacter</taxon>
    </lineage>
</organism>
<dbReference type="InterPro" id="IPR050698">
    <property type="entry name" value="MBL"/>
</dbReference>
<dbReference type="EMBL" id="FNZR01000003">
    <property type="protein sequence ID" value="SEL15952.1"/>
    <property type="molecule type" value="Genomic_DNA"/>
</dbReference>
<dbReference type="AlphaFoldDB" id="A0A1H7MXB2"/>
<dbReference type="SUPFAM" id="SSF56281">
    <property type="entry name" value="Metallo-hydrolase/oxidoreductase"/>
    <property type="match status" value="1"/>
</dbReference>
<dbReference type="RefSeq" id="WP_090605309.1">
    <property type="nucleotide sequence ID" value="NZ_FNZR01000003.1"/>
</dbReference>
<accession>A0A1H7MXB2</accession>